<sequence length="170" mass="19769">MSINCEVNEIDNGQGQQISSKDAIIISKHHFEHFLKDIEEIELVETNMPLTQKKILQKLENKCLQKVDADQFPTLDDDTWFIRGGIKSVNTSAQMKEVKRLDQYGNPIKKGGKLHRIVFADNQVLNKPLQKVHIVESFKEENISEKKMKQIKNEKSREKINIDYCHCTIY</sequence>
<name>A0A078ARH3_STYLE</name>
<organism evidence="1 2">
    <name type="scientific">Stylonychia lemnae</name>
    <name type="common">Ciliate</name>
    <dbReference type="NCBI Taxonomy" id="5949"/>
    <lineage>
        <taxon>Eukaryota</taxon>
        <taxon>Sar</taxon>
        <taxon>Alveolata</taxon>
        <taxon>Ciliophora</taxon>
        <taxon>Intramacronucleata</taxon>
        <taxon>Spirotrichea</taxon>
        <taxon>Stichotrichia</taxon>
        <taxon>Sporadotrichida</taxon>
        <taxon>Oxytrichidae</taxon>
        <taxon>Stylonychinae</taxon>
        <taxon>Stylonychia</taxon>
    </lineage>
</organism>
<protein>
    <submittedName>
        <fullName evidence="1">Uncharacterized protein</fullName>
    </submittedName>
</protein>
<reference evidence="1 2" key="1">
    <citation type="submission" date="2014-06" db="EMBL/GenBank/DDBJ databases">
        <authorList>
            <person name="Swart Estienne"/>
        </authorList>
    </citation>
    <scope>NUCLEOTIDE SEQUENCE [LARGE SCALE GENOMIC DNA]</scope>
    <source>
        <strain evidence="1 2">130c</strain>
    </source>
</reference>
<dbReference type="EMBL" id="CCKQ01012211">
    <property type="protein sequence ID" value="CDW83817.1"/>
    <property type="molecule type" value="Genomic_DNA"/>
</dbReference>
<dbReference type="InParanoid" id="A0A078ARH3"/>
<keyword evidence="2" id="KW-1185">Reference proteome</keyword>
<dbReference type="Proteomes" id="UP000039865">
    <property type="component" value="Unassembled WGS sequence"/>
</dbReference>
<gene>
    <name evidence="1" type="primary">Contig18238.g19377</name>
    <name evidence="1" type="ORF">STYLEM_12868</name>
</gene>
<accession>A0A078ARH3</accession>
<proteinExistence type="predicted"/>
<evidence type="ECO:0000313" key="1">
    <source>
        <dbReference type="EMBL" id="CDW83817.1"/>
    </source>
</evidence>
<dbReference type="AlphaFoldDB" id="A0A078ARH3"/>
<evidence type="ECO:0000313" key="2">
    <source>
        <dbReference type="Proteomes" id="UP000039865"/>
    </source>
</evidence>